<evidence type="ECO:0000256" key="3">
    <source>
        <dbReference type="ARBA" id="ARBA00023242"/>
    </source>
</evidence>
<reference evidence="5" key="1">
    <citation type="submission" date="2019-10" db="EMBL/GenBank/DDBJ databases">
        <authorList>
            <person name="Zhang R."/>
            <person name="Pan Y."/>
            <person name="Wang J."/>
            <person name="Ma R."/>
            <person name="Yu S."/>
        </authorList>
    </citation>
    <scope>NUCLEOTIDE SEQUENCE</scope>
    <source>
        <strain evidence="5">LA-IB0</strain>
        <tissue evidence="5">Leaf</tissue>
    </source>
</reference>
<dbReference type="InterPro" id="IPR036420">
    <property type="entry name" value="BRCT_dom_sf"/>
</dbReference>
<dbReference type="Pfam" id="PF16770">
    <property type="entry name" value="RTT107_BRCT_5"/>
    <property type="match status" value="1"/>
</dbReference>
<evidence type="ECO:0000256" key="1">
    <source>
        <dbReference type="ARBA" id="ARBA00004123"/>
    </source>
</evidence>
<sequence length="1047" mass="118303">MEDDYEFTVPLDDIVAYDSPVAESRLLNLDTNTEIVDVCQSIQHSGDQMEDYHEKQVVLDSDDEGLEQNEAEGLVNEEPFPFSRRLFGRHATGLLKPQRIRAGHFRRLDNKVSAHRFLHLNSARSARWVEEGNAGRTCLDNDNRYQDHPFIMDHVVSKSADQKSISPSAEKFHEEPAYVNMVRESPTKESSDERKLSSHKSNAINLKKDANYVFEHAKLNYIESPELAEAHSKALDFVNHYLAVSDLGSCKGIEARKTDRIKSPPSLRSKGSQSLARRVNVGSTATKSMIFDWTEKHIVKGEYTSPRKINEPIFGLLGDDSGYLSINQEYGSVNLQKEKIPSLNSKEKLPGNISSPNNLDTNSMDLNDIEKIGSNSEICIAHDSMELDEQFDAGLLRHNVEKDEQVKVTPDAFEFGLDTQIAAEAMEALVHAAPPMFDACFAHQGSDNTFVDSYNSVNRKSKSKQSAKPKEAFVGWRKKDKRSKSVKISTVPDKNVFSSLEKRSKKQRTVAWSLRSENLMTEKLLTRKDLNCRNTGIGKNRKCGVSTRITVHQEQHRERDSLIELQKDNCFPESIGCNQDGRRSKETTCIRSNSPPKRRKMSSFHDDVHKVGVRGNCLKLNSDSSFQVTTDTDKNLSKLNPWIHPKGKRTRQYVARRSIRSINQCSPCVVIENNAEKCPKVNEEASKRVAGLLVYTRGRQFSSAAKDLRSSLERAGDSTSPAVKHNAFSIEFNTAKSSKQLGKSDDGHFPPSVYTSATMKSDVLSNGNCKTLEVFEGTDRFKQSSRSPLMKELTRLGYTESLPDFLPKDSRRRRAMEKCCILFSQNLETSTLKQQKKIVARLGFSVASCCSDATHFVTNKFVRTKNMLEAIALGKLVVTHLWLECCEQAGYVIDEKSYILRDEKKEKEIGFSMPVSLIRARQRPLLKDLRVFITPSVKPSVDAISCLVKSVHGQTVQNILSVKRKNKAIPDDLLILSCEEDYKICVPFLEKGASIYNSELLLNGIVTQKLEYKRYNTKTDLRMINERIKELPYRNGNKRELISMKAV</sequence>
<evidence type="ECO:0000259" key="4">
    <source>
        <dbReference type="PROSITE" id="PS50172"/>
    </source>
</evidence>
<feature type="domain" description="BRCT" evidence="4">
    <location>
        <begin position="811"/>
        <end position="900"/>
    </location>
</feature>
<keyword evidence="6" id="KW-1185">Reference proteome</keyword>
<evidence type="ECO:0000313" key="6">
    <source>
        <dbReference type="Proteomes" id="UP000826271"/>
    </source>
</evidence>
<dbReference type="Gene3D" id="3.40.50.10190">
    <property type="entry name" value="BRCT domain"/>
    <property type="match status" value="2"/>
</dbReference>
<name>A0AAV6Y6Q5_9LAMI</name>
<proteinExistence type="predicted"/>
<keyword evidence="2" id="KW-0227">DNA damage</keyword>
<dbReference type="SMART" id="SM00292">
    <property type="entry name" value="BRCT"/>
    <property type="match status" value="1"/>
</dbReference>
<gene>
    <name evidence="5" type="ORF">BUALT_Bualt02G0227500</name>
</gene>
<dbReference type="AlphaFoldDB" id="A0AAV6Y6Q5"/>
<dbReference type="EMBL" id="WHWC01000002">
    <property type="protein sequence ID" value="KAG8389420.1"/>
    <property type="molecule type" value="Genomic_DNA"/>
</dbReference>
<dbReference type="PANTHER" id="PTHR23196">
    <property type="entry name" value="PAX TRANSCRIPTION ACTIVATION DOMAIN INTERACTING PROTEIN"/>
    <property type="match status" value="1"/>
</dbReference>
<keyword evidence="3" id="KW-0539">Nucleus</keyword>
<dbReference type="GO" id="GO:0006974">
    <property type="term" value="P:DNA damage response"/>
    <property type="evidence" value="ECO:0007669"/>
    <property type="project" value="UniProtKB-KW"/>
</dbReference>
<evidence type="ECO:0000313" key="5">
    <source>
        <dbReference type="EMBL" id="KAG8389420.1"/>
    </source>
</evidence>
<dbReference type="Proteomes" id="UP000826271">
    <property type="component" value="Unassembled WGS sequence"/>
</dbReference>
<dbReference type="CDD" id="cd18432">
    <property type="entry name" value="BRCT_PAXIP1_rpt6_like"/>
    <property type="match status" value="1"/>
</dbReference>
<protein>
    <recommendedName>
        <fullName evidence="4">BRCT domain-containing protein</fullName>
    </recommendedName>
</protein>
<dbReference type="CDD" id="cd17744">
    <property type="entry name" value="BRCT_MDC1_rpt1"/>
    <property type="match status" value="1"/>
</dbReference>
<dbReference type="SUPFAM" id="SSF52113">
    <property type="entry name" value="BRCT domain"/>
    <property type="match status" value="1"/>
</dbReference>
<organism evidence="5 6">
    <name type="scientific">Buddleja alternifolia</name>
    <dbReference type="NCBI Taxonomy" id="168488"/>
    <lineage>
        <taxon>Eukaryota</taxon>
        <taxon>Viridiplantae</taxon>
        <taxon>Streptophyta</taxon>
        <taxon>Embryophyta</taxon>
        <taxon>Tracheophyta</taxon>
        <taxon>Spermatophyta</taxon>
        <taxon>Magnoliopsida</taxon>
        <taxon>eudicotyledons</taxon>
        <taxon>Gunneridae</taxon>
        <taxon>Pentapetalae</taxon>
        <taxon>asterids</taxon>
        <taxon>lamiids</taxon>
        <taxon>Lamiales</taxon>
        <taxon>Scrophulariaceae</taxon>
        <taxon>Buddlejeae</taxon>
        <taxon>Buddleja</taxon>
    </lineage>
</organism>
<dbReference type="PANTHER" id="PTHR23196:SF1">
    <property type="entry name" value="PAX-INTERACTING PROTEIN 1"/>
    <property type="match status" value="1"/>
</dbReference>
<comment type="subcellular location">
    <subcellularLocation>
        <location evidence="1">Nucleus</location>
    </subcellularLocation>
</comment>
<evidence type="ECO:0000256" key="2">
    <source>
        <dbReference type="ARBA" id="ARBA00022763"/>
    </source>
</evidence>
<accession>A0AAV6Y6Q5</accession>
<dbReference type="GO" id="GO:0005634">
    <property type="term" value="C:nucleus"/>
    <property type="evidence" value="ECO:0007669"/>
    <property type="project" value="UniProtKB-SubCell"/>
</dbReference>
<dbReference type="InterPro" id="IPR051579">
    <property type="entry name" value="DDR_Transcriptional_Reg"/>
</dbReference>
<dbReference type="PROSITE" id="PS50172">
    <property type="entry name" value="BRCT"/>
    <property type="match status" value="1"/>
</dbReference>
<comment type="caution">
    <text evidence="5">The sequence shown here is derived from an EMBL/GenBank/DDBJ whole genome shotgun (WGS) entry which is preliminary data.</text>
</comment>
<dbReference type="InterPro" id="IPR001357">
    <property type="entry name" value="BRCT_dom"/>
</dbReference>
<dbReference type="Pfam" id="PF16589">
    <property type="entry name" value="BRCT_2"/>
    <property type="match status" value="1"/>
</dbReference>